<evidence type="ECO:0000313" key="4">
    <source>
        <dbReference type="Proteomes" id="UP001595647"/>
    </source>
</evidence>
<sequence>MKTIIAAAAVLASLATSAFALEPTNGRTVSGEPQASYEKAPAGTSIFYTGSISNKDRDDYSKQNRVDYRSMNDRSAPALEPSHD</sequence>
<dbReference type="Proteomes" id="UP001595647">
    <property type="component" value="Unassembled WGS sequence"/>
</dbReference>
<protein>
    <submittedName>
        <fullName evidence="3">Uncharacterized protein</fullName>
    </submittedName>
</protein>
<reference evidence="4" key="1">
    <citation type="journal article" date="2019" name="Int. J. Syst. Evol. Microbiol.">
        <title>The Global Catalogue of Microorganisms (GCM) 10K type strain sequencing project: providing services to taxonomists for standard genome sequencing and annotation.</title>
        <authorList>
            <consortium name="The Broad Institute Genomics Platform"/>
            <consortium name="The Broad Institute Genome Sequencing Center for Infectious Disease"/>
            <person name="Wu L."/>
            <person name="Ma J."/>
        </authorList>
    </citation>
    <scope>NUCLEOTIDE SEQUENCE [LARGE SCALE GENOMIC DNA]</scope>
    <source>
        <strain evidence="4">KCTC 52231</strain>
    </source>
</reference>
<feature type="chain" id="PRO_5045573143" evidence="2">
    <location>
        <begin position="21"/>
        <end position="84"/>
    </location>
</feature>
<proteinExistence type="predicted"/>
<feature type="region of interest" description="Disordered" evidence="1">
    <location>
        <begin position="48"/>
        <end position="84"/>
    </location>
</feature>
<evidence type="ECO:0000313" key="3">
    <source>
        <dbReference type="EMBL" id="MFC3164385.1"/>
    </source>
</evidence>
<dbReference type="EMBL" id="JBHRTG010000019">
    <property type="protein sequence ID" value="MFC3164385.1"/>
    <property type="molecule type" value="Genomic_DNA"/>
</dbReference>
<name>A0ABV7I611_9HYPH</name>
<evidence type="ECO:0000256" key="1">
    <source>
        <dbReference type="SAM" id="MobiDB-lite"/>
    </source>
</evidence>
<accession>A0ABV7I611</accession>
<evidence type="ECO:0000256" key="2">
    <source>
        <dbReference type="SAM" id="SignalP"/>
    </source>
</evidence>
<keyword evidence="4" id="KW-1185">Reference proteome</keyword>
<dbReference type="RefSeq" id="WP_182306948.1">
    <property type="nucleotide sequence ID" value="NZ_CP059896.1"/>
</dbReference>
<comment type="caution">
    <text evidence="3">The sequence shown here is derived from an EMBL/GenBank/DDBJ whole genome shotgun (WGS) entry which is preliminary data.</text>
</comment>
<organism evidence="3 4">
    <name type="scientific">Ciceribacter thiooxidans</name>
    <dbReference type="NCBI Taxonomy" id="1969821"/>
    <lineage>
        <taxon>Bacteria</taxon>
        <taxon>Pseudomonadati</taxon>
        <taxon>Pseudomonadota</taxon>
        <taxon>Alphaproteobacteria</taxon>
        <taxon>Hyphomicrobiales</taxon>
        <taxon>Rhizobiaceae</taxon>
        <taxon>Ciceribacter</taxon>
    </lineage>
</organism>
<feature type="signal peptide" evidence="2">
    <location>
        <begin position="1"/>
        <end position="20"/>
    </location>
</feature>
<feature type="compositionally biased region" description="Basic and acidic residues" evidence="1">
    <location>
        <begin position="54"/>
        <end position="72"/>
    </location>
</feature>
<keyword evidence="2" id="KW-0732">Signal</keyword>
<gene>
    <name evidence="3" type="ORF">ACFOHV_13985</name>
</gene>